<comment type="caution">
    <text evidence="2">The sequence shown here is derived from an EMBL/GenBank/DDBJ whole genome shotgun (WGS) entry which is preliminary data.</text>
</comment>
<proteinExistence type="predicted"/>
<sequence>MMRARWWESRWFALAAILLAAVPLLLPTFPPLADLPGHVGRYHIAQAIDGSPDLARHWRFEWALIGNLGVDLLVHALAPLLGVEGATRLIVTLIPPLFVAGLILVTRATGLPLSPAAGFAFPLAYCFPFQFGFVNFMLSVALALHALALWIWLGRTGRVVLRTFLLIPVSCVLWLAHSSGWGLFGLLAFASEVQLLRSTGTSWSAAAVRATLRCVPLALPVAAMLGSGTAGEPPSWDFTAKLAWIASLLRERWKLYDVASAIVVASVLWMAIRDRRVRFDPVIGASAAIAFVAYLLLPRLALGGAYVDMRIVGPATALALVAVRVRPGSERFERGLAIAAAAFLLMRTLTSTVAMLLVAQPQQRALEVVEAIPRGAAVLVLVNEPCSSQWSTRRLGHIAGIAIARRDLFTNDQWTLAGQQALDHRHPGAAPYTSDPSQLVYPAQCEYRTTEFATAIRDFDRSTFTHVWTLDFPARRRLAPDVRLIWSNGVSALYAVDGAPTRLPGGAAPQ</sequence>
<keyword evidence="1" id="KW-0472">Membrane</keyword>
<keyword evidence="1" id="KW-0812">Transmembrane</keyword>
<dbReference type="EMBL" id="JBELQC010000001">
    <property type="protein sequence ID" value="MFL9839525.1"/>
    <property type="molecule type" value="Genomic_DNA"/>
</dbReference>
<organism evidence="2 3">
    <name type="scientific">Sphingomonas plantiphila</name>
    <dbReference type="NCBI Taxonomy" id="3163295"/>
    <lineage>
        <taxon>Bacteria</taxon>
        <taxon>Pseudomonadati</taxon>
        <taxon>Pseudomonadota</taxon>
        <taxon>Alphaproteobacteria</taxon>
        <taxon>Sphingomonadales</taxon>
        <taxon>Sphingomonadaceae</taxon>
        <taxon>Sphingomonas</taxon>
    </lineage>
</organism>
<reference evidence="2 3" key="1">
    <citation type="submission" date="2024-06" db="EMBL/GenBank/DDBJ databases">
        <authorList>
            <person name="Kaempfer P."/>
            <person name="Viver T."/>
        </authorList>
    </citation>
    <scope>NUCLEOTIDE SEQUENCE [LARGE SCALE GENOMIC DNA]</scope>
    <source>
        <strain evidence="2 3">ST-64</strain>
    </source>
</reference>
<feature type="transmembrane region" description="Helical" evidence="1">
    <location>
        <begin position="62"/>
        <end position="82"/>
    </location>
</feature>
<evidence type="ECO:0000313" key="2">
    <source>
        <dbReference type="EMBL" id="MFL9839525.1"/>
    </source>
</evidence>
<feature type="transmembrane region" description="Helical" evidence="1">
    <location>
        <begin position="335"/>
        <end position="359"/>
    </location>
</feature>
<feature type="transmembrane region" description="Helical" evidence="1">
    <location>
        <begin position="303"/>
        <end position="323"/>
    </location>
</feature>
<protein>
    <recommendedName>
        <fullName evidence="4">Glucosyl transferase GtrII</fullName>
    </recommendedName>
</protein>
<feature type="transmembrane region" description="Helical" evidence="1">
    <location>
        <begin position="253"/>
        <end position="272"/>
    </location>
</feature>
<feature type="transmembrane region" description="Helical" evidence="1">
    <location>
        <begin position="129"/>
        <end position="153"/>
    </location>
</feature>
<dbReference type="Proteomes" id="UP001629244">
    <property type="component" value="Unassembled WGS sequence"/>
</dbReference>
<evidence type="ECO:0000313" key="3">
    <source>
        <dbReference type="Proteomes" id="UP001629244"/>
    </source>
</evidence>
<gene>
    <name evidence="2" type="ORF">ABS767_01000</name>
</gene>
<accession>A0ABW8YJU6</accession>
<dbReference type="RefSeq" id="WP_408076497.1">
    <property type="nucleotide sequence ID" value="NZ_JBELQC010000001.1"/>
</dbReference>
<keyword evidence="3" id="KW-1185">Reference proteome</keyword>
<evidence type="ECO:0000256" key="1">
    <source>
        <dbReference type="SAM" id="Phobius"/>
    </source>
</evidence>
<feature type="transmembrane region" description="Helical" evidence="1">
    <location>
        <begin position="89"/>
        <end position="109"/>
    </location>
</feature>
<feature type="transmembrane region" description="Helical" evidence="1">
    <location>
        <begin position="279"/>
        <end position="297"/>
    </location>
</feature>
<name>A0ABW8YJU6_9SPHN</name>
<keyword evidence="1" id="KW-1133">Transmembrane helix</keyword>
<evidence type="ECO:0008006" key="4">
    <source>
        <dbReference type="Google" id="ProtNLM"/>
    </source>
</evidence>
<feature type="transmembrane region" description="Helical" evidence="1">
    <location>
        <begin position="165"/>
        <end position="190"/>
    </location>
</feature>